<evidence type="ECO:0000313" key="3">
    <source>
        <dbReference type="Proteomes" id="UP000184356"/>
    </source>
</evidence>
<reference evidence="3" key="1">
    <citation type="journal article" date="2017" name="Genome Biol.">
        <title>Comparative genomics reveals high biological diversity and specific adaptations in the industrially and medically important fungal genus Aspergillus.</title>
        <authorList>
            <person name="de Vries R.P."/>
            <person name="Riley R."/>
            <person name="Wiebenga A."/>
            <person name="Aguilar-Osorio G."/>
            <person name="Amillis S."/>
            <person name="Uchima C.A."/>
            <person name="Anderluh G."/>
            <person name="Asadollahi M."/>
            <person name="Askin M."/>
            <person name="Barry K."/>
            <person name="Battaglia E."/>
            <person name="Bayram O."/>
            <person name="Benocci T."/>
            <person name="Braus-Stromeyer S.A."/>
            <person name="Caldana C."/>
            <person name="Canovas D."/>
            <person name="Cerqueira G.C."/>
            <person name="Chen F."/>
            <person name="Chen W."/>
            <person name="Choi C."/>
            <person name="Clum A."/>
            <person name="Dos Santos R.A."/>
            <person name="Damasio A.R."/>
            <person name="Diallinas G."/>
            <person name="Emri T."/>
            <person name="Fekete E."/>
            <person name="Flipphi M."/>
            <person name="Freyberg S."/>
            <person name="Gallo A."/>
            <person name="Gournas C."/>
            <person name="Habgood R."/>
            <person name="Hainaut M."/>
            <person name="Harispe M.L."/>
            <person name="Henrissat B."/>
            <person name="Hilden K.S."/>
            <person name="Hope R."/>
            <person name="Hossain A."/>
            <person name="Karabika E."/>
            <person name="Karaffa L."/>
            <person name="Karanyi Z."/>
            <person name="Krasevec N."/>
            <person name="Kuo A."/>
            <person name="Kusch H."/>
            <person name="LaButti K."/>
            <person name="Lagendijk E.L."/>
            <person name="Lapidus A."/>
            <person name="Levasseur A."/>
            <person name="Lindquist E."/>
            <person name="Lipzen A."/>
            <person name="Logrieco A.F."/>
            <person name="MacCabe A."/>
            <person name="Maekelae M.R."/>
            <person name="Malavazi I."/>
            <person name="Melin P."/>
            <person name="Meyer V."/>
            <person name="Mielnichuk N."/>
            <person name="Miskei M."/>
            <person name="Molnar A.P."/>
            <person name="Mule G."/>
            <person name="Ngan C.Y."/>
            <person name="Orejas M."/>
            <person name="Orosz E."/>
            <person name="Ouedraogo J.P."/>
            <person name="Overkamp K.M."/>
            <person name="Park H.-S."/>
            <person name="Perrone G."/>
            <person name="Piumi F."/>
            <person name="Punt P.J."/>
            <person name="Ram A.F."/>
            <person name="Ramon A."/>
            <person name="Rauscher S."/>
            <person name="Record E."/>
            <person name="Riano-Pachon D.M."/>
            <person name="Robert V."/>
            <person name="Roehrig J."/>
            <person name="Ruller R."/>
            <person name="Salamov A."/>
            <person name="Salih N.S."/>
            <person name="Samson R.A."/>
            <person name="Sandor E."/>
            <person name="Sanguinetti M."/>
            <person name="Schuetze T."/>
            <person name="Sepcic K."/>
            <person name="Shelest E."/>
            <person name="Sherlock G."/>
            <person name="Sophianopoulou V."/>
            <person name="Squina F.M."/>
            <person name="Sun H."/>
            <person name="Susca A."/>
            <person name="Todd R.B."/>
            <person name="Tsang A."/>
            <person name="Unkles S.E."/>
            <person name="van de Wiele N."/>
            <person name="van Rossen-Uffink D."/>
            <person name="Oliveira J.V."/>
            <person name="Vesth T.C."/>
            <person name="Visser J."/>
            <person name="Yu J.-H."/>
            <person name="Zhou M."/>
            <person name="Andersen M.R."/>
            <person name="Archer D.B."/>
            <person name="Baker S.E."/>
            <person name="Benoit I."/>
            <person name="Brakhage A.A."/>
            <person name="Braus G.H."/>
            <person name="Fischer R."/>
            <person name="Frisvad J.C."/>
            <person name="Goldman G.H."/>
            <person name="Houbraken J."/>
            <person name="Oakley B."/>
            <person name="Pocsi I."/>
            <person name="Scazzocchio C."/>
            <person name="Seiboth B."/>
            <person name="vanKuyk P.A."/>
            <person name="Wortman J."/>
            <person name="Dyer P.S."/>
            <person name="Grigoriev I.V."/>
        </authorList>
    </citation>
    <scope>NUCLEOTIDE SEQUENCE [LARGE SCALE GENOMIC DNA]</scope>
    <source>
        <strain evidence="3">CBS 593.65</strain>
    </source>
</reference>
<gene>
    <name evidence="2" type="ORF">ASPSYDRAFT_41297</name>
</gene>
<feature type="compositionally biased region" description="Pro residues" evidence="1">
    <location>
        <begin position="626"/>
        <end position="635"/>
    </location>
</feature>
<dbReference type="EMBL" id="KV878583">
    <property type="protein sequence ID" value="OJJ62624.1"/>
    <property type="molecule type" value="Genomic_DNA"/>
</dbReference>
<keyword evidence="3" id="KW-1185">Reference proteome</keyword>
<proteinExistence type="predicted"/>
<dbReference type="Proteomes" id="UP000184356">
    <property type="component" value="Unassembled WGS sequence"/>
</dbReference>
<name>A0A1L9TT74_9EURO</name>
<dbReference type="GeneID" id="63762321"/>
<evidence type="ECO:0008006" key="4">
    <source>
        <dbReference type="Google" id="ProtNLM"/>
    </source>
</evidence>
<protein>
    <recommendedName>
        <fullName evidence="4">ABM domain-containing protein</fullName>
    </recommendedName>
</protein>
<sequence length="648" mass="73332">MFNTHVAITPRLKNIAYNSKEALADHLPADPVLSILQFTYHPGVNVAEPSQRAHALWQKSLEFVSTVPGFQGMYWAPVDHTSPHQQIIVLIQWDSGHSWKRFQSSLGFSMMLGYVESVSNRCIQSVLPVNLPISDSLLELASFRFGLSDDQDNQKHGFKSKWDTVFAPFLSNTSVNLKSDLLYCCGEWLETDQASEDRYFVGMLFWKPDSQDGHRHRRQANDHNLRIRIAQLVEDTAEVVSVYTRQLRQVHASSGASMETRGLSTPSPSPVSVNGQFSTNHPVSQSHVKREYNLDEQKFSQGQDQCHLQSMRQARQTPPQRIAGGPAGSWYPMGKISQHHLPQSLGYSGKPTMDWISFRAQSGHPAVGAGGAFEELRRKLWGMGGCSRIFWGRSQENEGEGEGEGEGNLISFSLFIALEHSEHSKRQRPEAEAEAEAKVRTQLQQYIDEFKDACGDAIQGLSHRRTTGLSPFPSVPHFIDIVIFDVSPNETDQRSFGYAFSNYQATTRQTQVVGSLYSPWSAFMPRCQGWLLNDYDYKSPPQQSLQEQPLPLPLPVQFISIFECGKKGAREEWYRDFAERAQTQYDLLGHIVDWLRTLSTRITIQHLVVEREDPWMAADRLAKAQRPPPPPPLPPSIFDLPRARQDNK</sequence>
<dbReference type="OrthoDB" id="5153884at2759"/>
<accession>A0A1L9TT74</accession>
<feature type="region of interest" description="Disordered" evidence="1">
    <location>
        <begin position="619"/>
        <end position="648"/>
    </location>
</feature>
<dbReference type="VEuPathDB" id="FungiDB:ASPSYDRAFT_41297"/>
<feature type="region of interest" description="Disordered" evidence="1">
    <location>
        <begin position="253"/>
        <end position="276"/>
    </location>
</feature>
<organism evidence="2 3">
    <name type="scientific">Aspergillus sydowii CBS 593.65</name>
    <dbReference type="NCBI Taxonomy" id="1036612"/>
    <lineage>
        <taxon>Eukaryota</taxon>
        <taxon>Fungi</taxon>
        <taxon>Dikarya</taxon>
        <taxon>Ascomycota</taxon>
        <taxon>Pezizomycotina</taxon>
        <taxon>Eurotiomycetes</taxon>
        <taxon>Eurotiomycetidae</taxon>
        <taxon>Eurotiales</taxon>
        <taxon>Aspergillaceae</taxon>
        <taxon>Aspergillus</taxon>
        <taxon>Aspergillus subgen. Nidulantes</taxon>
    </lineage>
</organism>
<evidence type="ECO:0000313" key="2">
    <source>
        <dbReference type="EMBL" id="OJJ62624.1"/>
    </source>
</evidence>
<dbReference type="AlphaFoldDB" id="A0A1L9TT74"/>
<dbReference type="RefSeq" id="XP_040706430.1">
    <property type="nucleotide sequence ID" value="XM_040846248.1"/>
</dbReference>
<evidence type="ECO:0000256" key="1">
    <source>
        <dbReference type="SAM" id="MobiDB-lite"/>
    </source>
</evidence>